<evidence type="ECO:0000256" key="7">
    <source>
        <dbReference type="ARBA" id="ARBA00022692"/>
    </source>
</evidence>
<evidence type="ECO:0000256" key="14">
    <source>
        <dbReference type="SAM" id="Phobius"/>
    </source>
</evidence>
<evidence type="ECO:0000313" key="17">
    <source>
        <dbReference type="EMBL" id="PMP82040.1"/>
    </source>
</evidence>
<dbReference type="SUPFAM" id="SSF56519">
    <property type="entry name" value="Penicillin binding protein dimerisation domain"/>
    <property type="match status" value="1"/>
</dbReference>
<gene>
    <name evidence="17" type="primary">mrdA</name>
    <name evidence="17" type="ORF">C0175_04385</name>
</gene>
<keyword evidence="12 14" id="KW-0472">Membrane</keyword>
<dbReference type="Gene3D" id="3.40.710.10">
    <property type="entry name" value="DD-peptidase/beta-lactamase superfamily"/>
    <property type="match status" value="1"/>
</dbReference>
<feature type="domain" description="Penicillin-binding protein transpeptidase" evidence="15">
    <location>
        <begin position="252"/>
        <end position="574"/>
    </location>
</feature>
<dbReference type="AlphaFoldDB" id="A0A2J6X5S8"/>
<comment type="subcellular location">
    <subcellularLocation>
        <location evidence="2">Cell membrane</location>
    </subcellularLocation>
    <subcellularLocation>
        <location evidence="1">Membrane</location>
        <topology evidence="1">Single-pass membrane protein</topology>
    </subcellularLocation>
</comment>
<feature type="domain" description="Penicillin-binding protein dimerisation" evidence="16">
    <location>
        <begin position="52"/>
        <end position="217"/>
    </location>
</feature>
<dbReference type="PANTHER" id="PTHR30627:SF2">
    <property type="entry name" value="PEPTIDOGLYCAN D,D-TRANSPEPTIDASE MRDA"/>
    <property type="match status" value="1"/>
</dbReference>
<accession>A0A2J6X5S8</accession>
<dbReference type="GO" id="GO:0005886">
    <property type="term" value="C:plasma membrane"/>
    <property type="evidence" value="ECO:0007669"/>
    <property type="project" value="UniProtKB-SubCell"/>
</dbReference>
<proteinExistence type="predicted"/>
<dbReference type="InterPro" id="IPR017790">
    <property type="entry name" value="Penicillin-binding_protein_2"/>
</dbReference>
<dbReference type="GO" id="GO:0008360">
    <property type="term" value="P:regulation of cell shape"/>
    <property type="evidence" value="ECO:0007669"/>
    <property type="project" value="UniProtKB-KW"/>
</dbReference>
<dbReference type="NCBIfam" id="TIGR03423">
    <property type="entry name" value="pbp2_mrdA"/>
    <property type="match status" value="1"/>
</dbReference>
<evidence type="ECO:0000256" key="9">
    <source>
        <dbReference type="ARBA" id="ARBA00022960"/>
    </source>
</evidence>
<evidence type="ECO:0000256" key="8">
    <source>
        <dbReference type="ARBA" id="ARBA00022801"/>
    </source>
</evidence>
<name>A0A2J6X5S8_9BACT</name>
<protein>
    <submittedName>
        <fullName evidence="17">Penicillin-binding protein 2</fullName>
    </submittedName>
</protein>
<evidence type="ECO:0000256" key="5">
    <source>
        <dbReference type="ARBA" id="ARBA00022645"/>
    </source>
</evidence>
<evidence type="ECO:0000256" key="2">
    <source>
        <dbReference type="ARBA" id="ARBA00004236"/>
    </source>
</evidence>
<keyword evidence="3" id="KW-1003">Cell membrane</keyword>
<dbReference type="GO" id="GO:0071555">
    <property type="term" value="P:cell wall organization"/>
    <property type="evidence" value="ECO:0007669"/>
    <property type="project" value="UniProtKB-KW"/>
</dbReference>
<sequence length="577" mass="64659">MNRKETEFSQIIYALIFVLVFTLMGRAYYLQVVKGDYYNELSQYRSVRIIETQPMRGRILDKNGIVLAEDIPSYSVAVIMEDVKNPKHEFSILSSIIGMRTSDIEDKIKKANLPAYEYVILKKDISIKERIQIEESQDKLPGINVITSYKRYYPFKEVGAAFIGYVGPVTLDDIKTDSYYDINDVIGKQGLELQYEKYLRGIKGKKEVLVDAFGRVKSILYEEKPVPGNDIYLNIDINVQKDLENLVGDRNGVAIAMDPRTGGIIAMVSHPTFDPNLFVNGIGEKDYNLLLEKNAFINRAIQSRFPPGSTFKSLTLISALEKGVITKGTIIDCGPYVTIGGRNFKDWIYPSAFGRQTPSVALANSSDVFFYKLGLMTGVDTIKYYSDLLKVGDLTGIDVPFEISGIIPSPQWKKETVGEQWYLGDTANMSIGQGFVSLTPIEVASLYQIIANNGIGLTPHFLNKIVSSKGEVILEYKPQVRVNYKFKDDTLTVVKDGLEGLSNKPDMRIMRVNGVTVCSKTGTAEVGDKEGSVHHWLVSFAPKDNSSVLGLLFFEYSKFHSSHALAPLMRDLLKNFF</sequence>
<dbReference type="SUPFAM" id="SSF56601">
    <property type="entry name" value="beta-lactamase/transpeptidase-like"/>
    <property type="match status" value="1"/>
</dbReference>
<keyword evidence="9" id="KW-0133">Cell shape</keyword>
<reference evidence="17 18" key="1">
    <citation type="submission" date="2018-01" db="EMBL/GenBank/DDBJ databases">
        <title>Metagenomic assembled genomes from two thermal pools in the Uzon Caldera, Kamchatka, Russia.</title>
        <authorList>
            <person name="Wilkins L."/>
            <person name="Ettinger C."/>
        </authorList>
    </citation>
    <scope>NUCLEOTIDE SEQUENCE [LARGE SCALE GENOMIC DNA]</scope>
    <source>
        <strain evidence="17">ARK-10</strain>
    </source>
</reference>
<keyword evidence="8" id="KW-0378">Hydrolase</keyword>
<dbReference type="Pfam" id="PF03717">
    <property type="entry name" value="PBP_dimer"/>
    <property type="match status" value="1"/>
</dbReference>
<dbReference type="InterPro" id="IPR050515">
    <property type="entry name" value="Beta-lactam/transpept"/>
</dbReference>
<dbReference type="GO" id="GO:0071972">
    <property type="term" value="F:peptidoglycan L,D-transpeptidase activity"/>
    <property type="evidence" value="ECO:0007669"/>
    <property type="project" value="TreeGrafter"/>
</dbReference>
<evidence type="ECO:0000256" key="11">
    <source>
        <dbReference type="ARBA" id="ARBA00022989"/>
    </source>
</evidence>
<dbReference type="Proteomes" id="UP000236910">
    <property type="component" value="Unassembled WGS sequence"/>
</dbReference>
<comment type="caution">
    <text evidence="17">The sequence shown here is derived from an EMBL/GenBank/DDBJ whole genome shotgun (WGS) entry which is preliminary data.</text>
</comment>
<dbReference type="GO" id="GO:0009002">
    <property type="term" value="F:serine-type D-Ala-D-Ala carboxypeptidase activity"/>
    <property type="evidence" value="ECO:0007669"/>
    <property type="project" value="InterPro"/>
</dbReference>
<dbReference type="EMBL" id="PNIX01000259">
    <property type="protein sequence ID" value="PMP82040.1"/>
    <property type="molecule type" value="Genomic_DNA"/>
</dbReference>
<evidence type="ECO:0000256" key="10">
    <source>
        <dbReference type="ARBA" id="ARBA00022984"/>
    </source>
</evidence>
<evidence type="ECO:0000256" key="3">
    <source>
        <dbReference type="ARBA" id="ARBA00022475"/>
    </source>
</evidence>
<keyword evidence="11 14" id="KW-1133">Transmembrane helix</keyword>
<feature type="transmembrane region" description="Helical" evidence="14">
    <location>
        <begin position="12"/>
        <end position="29"/>
    </location>
</feature>
<keyword evidence="5" id="KW-0121">Carboxypeptidase</keyword>
<dbReference type="InterPro" id="IPR012338">
    <property type="entry name" value="Beta-lactam/transpept-like"/>
</dbReference>
<keyword evidence="4" id="KW-0997">Cell inner membrane</keyword>
<evidence type="ECO:0000256" key="1">
    <source>
        <dbReference type="ARBA" id="ARBA00004167"/>
    </source>
</evidence>
<dbReference type="GO" id="GO:0006508">
    <property type="term" value="P:proteolysis"/>
    <property type="evidence" value="ECO:0007669"/>
    <property type="project" value="UniProtKB-KW"/>
</dbReference>
<keyword evidence="13" id="KW-0961">Cell wall biogenesis/degradation</keyword>
<keyword evidence="7 14" id="KW-0812">Transmembrane</keyword>
<dbReference type="InterPro" id="IPR001460">
    <property type="entry name" value="PCN-bd_Tpept"/>
</dbReference>
<keyword evidence="10" id="KW-0573">Peptidoglycan synthesis</keyword>
<dbReference type="GO" id="GO:0009252">
    <property type="term" value="P:peptidoglycan biosynthetic process"/>
    <property type="evidence" value="ECO:0007669"/>
    <property type="project" value="UniProtKB-KW"/>
</dbReference>
<evidence type="ECO:0000259" key="16">
    <source>
        <dbReference type="Pfam" id="PF03717"/>
    </source>
</evidence>
<dbReference type="PANTHER" id="PTHR30627">
    <property type="entry name" value="PEPTIDOGLYCAN D,D-TRANSPEPTIDASE"/>
    <property type="match status" value="1"/>
</dbReference>
<evidence type="ECO:0000256" key="12">
    <source>
        <dbReference type="ARBA" id="ARBA00023136"/>
    </source>
</evidence>
<dbReference type="InterPro" id="IPR005311">
    <property type="entry name" value="PBP_dimer"/>
</dbReference>
<organism evidence="17 18">
    <name type="scientific">Caldisericum exile</name>
    <dbReference type="NCBI Taxonomy" id="693075"/>
    <lineage>
        <taxon>Bacteria</taxon>
        <taxon>Pseudomonadati</taxon>
        <taxon>Caldisericota/Cryosericota group</taxon>
        <taxon>Caldisericota</taxon>
        <taxon>Caldisericia</taxon>
        <taxon>Caldisericales</taxon>
        <taxon>Caldisericaceae</taxon>
        <taxon>Caldisericum</taxon>
    </lineage>
</organism>
<keyword evidence="6" id="KW-0645">Protease</keyword>
<dbReference type="Gene3D" id="3.90.1310.10">
    <property type="entry name" value="Penicillin-binding protein 2a (Domain 2)"/>
    <property type="match status" value="1"/>
</dbReference>
<evidence type="ECO:0000256" key="4">
    <source>
        <dbReference type="ARBA" id="ARBA00022519"/>
    </source>
</evidence>
<dbReference type="GO" id="GO:0008658">
    <property type="term" value="F:penicillin binding"/>
    <property type="evidence" value="ECO:0007669"/>
    <property type="project" value="InterPro"/>
</dbReference>
<evidence type="ECO:0000256" key="6">
    <source>
        <dbReference type="ARBA" id="ARBA00022670"/>
    </source>
</evidence>
<evidence type="ECO:0000259" key="15">
    <source>
        <dbReference type="Pfam" id="PF00905"/>
    </source>
</evidence>
<evidence type="ECO:0000256" key="13">
    <source>
        <dbReference type="ARBA" id="ARBA00023316"/>
    </source>
</evidence>
<evidence type="ECO:0000313" key="18">
    <source>
        <dbReference type="Proteomes" id="UP000236910"/>
    </source>
</evidence>
<dbReference type="Pfam" id="PF00905">
    <property type="entry name" value="Transpeptidase"/>
    <property type="match status" value="1"/>
</dbReference>
<dbReference type="InterPro" id="IPR036138">
    <property type="entry name" value="PBP_dimer_sf"/>
</dbReference>